<proteinExistence type="predicted"/>
<keyword evidence="2" id="KW-1185">Reference proteome</keyword>
<evidence type="ECO:0000313" key="2">
    <source>
        <dbReference type="Proteomes" id="UP000499080"/>
    </source>
</evidence>
<gene>
    <name evidence="1" type="ORF">AVEN_98006_1</name>
</gene>
<dbReference type="AlphaFoldDB" id="A0A4Y2N1Y4"/>
<accession>A0A4Y2N1Y4</accession>
<sequence length="82" mass="8939">MVEITSAAVYISLFEENLVPGKCSESRLGAKSRCKGVAPDFPLELLQQLLSFASNMGVFMQEVDTITEQARSSASDSFTMTQ</sequence>
<reference evidence="1 2" key="1">
    <citation type="journal article" date="2019" name="Sci. Rep.">
        <title>Orb-weaving spider Araneus ventricosus genome elucidates the spidroin gene catalogue.</title>
        <authorList>
            <person name="Kono N."/>
            <person name="Nakamura H."/>
            <person name="Ohtoshi R."/>
            <person name="Moran D.A.P."/>
            <person name="Shinohara A."/>
            <person name="Yoshida Y."/>
            <person name="Fujiwara M."/>
            <person name="Mori M."/>
            <person name="Tomita M."/>
            <person name="Arakawa K."/>
        </authorList>
    </citation>
    <scope>NUCLEOTIDE SEQUENCE [LARGE SCALE GENOMIC DNA]</scope>
</reference>
<evidence type="ECO:0000313" key="1">
    <source>
        <dbReference type="EMBL" id="GBN33355.1"/>
    </source>
</evidence>
<name>A0A4Y2N1Y4_ARAVE</name>
<comment type="caution">
    <text evidence="1">The sequence shown here is derived from an EMBL/GenBank/DDBJ whole genome shotgun (WGS) entry which is preliminary data.</text>
</comment>
<protein>
    <submittedName>
        <fullName evidence="1">Uncharacterized protein</fullName>
    </submittedName>
</protein>
<dbReference type="EMBL" id="BGPR01008365">
    <property type="protein sequence ID" value="GBN33355.1"/>
    <property type="molecule type" value="Genomic_DNA"/>
</dbReference>
<organism evidence="1 2">
    <name type="scientific">Araneus ventricosus</name>
    <name type="common">Orbweaver spider</name>
    <name type="synonym">Epeira ventricosa</name>
    <dbReference type="NCBI Taxonomy" id="182803"/>
    <lineage>
        <taxon>Eukaryota</taxon>
        <taxon>Metazoa</taxon>
        <taxon>Ecdysozoa</taxon>
        <taxon>Arthropoda</taxon>
        <taxon>Chelicerata</taxon>
        <taxon>Arachnida</taxon>
        <taxon>Araneae</taxon>
        <taxon>Araneomorphae</taxon>
        <taxon>Entelegynae</taxon>
        <taxon>Araneoidea</taxon>
        <taxon>Araneidae</taxon>
        <taxon>Araneus</taxon>
    </lineage>
</organism>
<dbReference type="Proteomes" id="UP000499080">
    <property type="component" value="Unassembled WGS sequence"/>
</dbReference>